<evidence type="ECO:0000313" key="1">
    <source>
        <dbReference type="EMBL" id="KAF1988629.1"/>
    </source>
</evidence>
<organism evidence="1 2">
    <name type="scientific">Aulographum hederae CBS 113979</name>
    <dbReference type="NCBI Taxonomy" id="1176131"/>
    <lineage>
        <taxon>Eukaryota</taxon>
        <taxon>Fungi</taxon>
        <taxon>Dikarya</taxon>
        <taxon>Ascomycota</taxon>
        <taxon>Pezizomycotina</taxon>
        <taxon>Dothideomycetes</taxon>
        <taxon>Pleosporomycetidae</taxon>
        <taxon>Aulographales</taxon>
        <taxon>Aulographaceae</taxon>
    </lineage>
</organism>
<reference evidence="1" key="1">
    <citation type="journal article" date="2020" name="Stud. Mycol.">
        <title>101 Dothideomycetes genomes: a test case for predicting lifestyles and emergence of pathogens.</title>
        <authorList>
            <person name="Haridas S."/>
            <person name="Albert R."/>
            <person name="Binder M."/>
            <person name="Bloem J."/>
            <person name="Labutti K."/>
            <person name="Salamov A."/>
            <person name="Andreopoulos B."/>
            <person name="Baker S."/>
            <person name="Barry K."/>
            <person name="Bills G."/>
            <person name="Bluhm B."/>
            <person name="Cannon C."/>
            <person name="Castanera R."/>
            <person name="Culley D."/>
            <person name="Daum C."/>
            <person name="Ezra D."/>
            <person name="Gonzalez J."/>
            <person name="Henrissat B."/>
            <person name="Kuo A."/>
            <person name="Liang C."/>
            <person name="Lipzen A."/>
            <person name="Lutzoni F."/>
            <person name="Magnuson J."/>
            <person name="Mondo S."/>
            <person name="Nolan M."/>
            <person name="Ohm R."/>
            <person name="Pangilinan J."/>
            <person name="Park H.-J."/>
            <person name="Ramirez L."/>
            <person name="Alfaro M."/>
            <person name="Sun H."/>
            <person name="Tritt A."/>
            <person name="Yoshinaga Y."/>
            <person name="Zwiers L.-H."/>
            <person name="Turgeon B."/>
            <person name="Goodwin S."/>
            <person name="Spatafora J."/>
            <person name="Crous P."/>
            <person name="Grigoriev I."/>
        </authorList>
    </citation>
    <scope>NUCLEOTIDE SEQUENCE</scope>
    <source>
        <strain evidence="1">CBS 113979</strain>
    </source>
</reference>
<dbReference type="OrthoDB" id="5323452at2759"/>
<dbReference type="EMBL" id="ML977148">
    <property type="protein sequence ID" value="KAF1988629.1"/>
    <property type="molecule type" value="Genomic_DNA"/>
</dbReference>
<name>A0A6G1H6K3_9PEZI</name>
<protein>
    <submittedName>
        <fullName evidence="1">Uncharacterized protein</fullName>
    </submittedName>
</protein>
<evidence type="ECO:0000313" key="2">
    <source>
        <dbReference type="Proteomes" id="UP000800041"/>
    </source>
</evidence>
<accession>A0A6G1H6K3</accession>
<keyword evidence="2" id="KW-1185">Reference proteome</keyword>
<gene>
    <name evidence="1" type="ORF">K402DRAFT_402804</name>
</gene>
<dbReference type="AlphaFoldDB" id="A0A6G1H6K3"/>
<sequence length="286" mass="32980">MAALFAWGSAPGSFMVANGTLLQWKKMPAEYEGEFKMNRWNALTVYKFFAGGNNYYFKKTTMNDYNFNGPKVMIEHLENKFETGQRGAVKFLSFHPDGNSWFIRYDRGNTCYLTDQPKTFTDMVTELQELPRAADLIDMCVYGHDDVLLVRFENGNSAIYTPEDPVKLNRVSQQLVNICNQRIADGWTFGDRTTLCPWDSRNYFIEWVKGTSAVFTYETNDQEMTNTISSILNGEGNDTEYVKKVLAQQEADARQFKRDMEIQGINLMNQQAAITRSMFGVGYRYY</sequence>
<dbReference type="Proteomes" id="UP000800041">
    <property type="component" value="Unassembled WGS sequence"/>
</dbReference>
<proteinExistence type="predicted"/>